<proteinExistence type="predicted"/>
<feature type="domain" description="Transcobalamin-like C-terminal" evidence="3">
    <location>
        <begin position="348"/>
        <end position="400"/>
    </location>
</feature>
<dbReference type="Pfam" id="PF14478">
    <property type="entry name" value="DUF4430"/>
    <property type="match status" value="1"/>
</dbReference>
<dbReference type="AlphaFoldDB" id="A0A1G2R4S9"/>
<dbReference type="InterPro" id="IPR008930">
    <property type="entry name" value="Terpenoid_cyclase/PrenylTrfase"/>
</dbReference>
<feature type="signal peptide" evidence="1">
    <location>
        <begin position="1"/>
        <end position="30"/>
    </location>
</feature>
<comment type="caution">
    <text evidence="4">The sequence shown here is derived from an EMBL/GenBank/DDBJ whole genome shotgun (WGS) entry which is preliminary data.</text>
</comment>
<evidence type="ECO:0000313" key="4">
    <source>
        <dbReference type="EMBL" id="OHA67870.1"/>
    </source>
</evidence>
<dbReference type="EMBL" id="MHTV01000002">
    <property type="protein sequence ID" value="OHA67870.1"/>
    <property type="molecule type" value="Genomic_DNA"/>
</dbReference>
<evidence type="ECO:0000256" key="1">
    <source>
        <dbReference type="SAM" id="SignalP"/>
    </source>
</evidence>
<dbReference type="InterPro" id="IPR032696">
    <property type="entry name" value="SQ_cyclase_C"/>
</dbReference>
<accession>A0A1G2R4S9</accession>
<feature type="chain" id="PRO_5009584216" evidence="1">
    <location>
        <begin position="31"/>
        <end position="614"/>
    </location>
</feature>
<organism evidence="4 5">
    <name type="scientific">Candidatus Wildermuthbacteria bacterium RIFCSPHIGHO2_02_FULL_45_25</name>
    <dbReference type="NCBI Taxonomy" id="1802450"/>
    <lineage>
        <taxon>Bacteria</taxon>
        <taxon>Candidatus Wildermuthiibacteriota</taxon>
    </lineage>
</organism>
<evidence type="ECO:0000259" key="2">
    <source>
        <dbReference type="Pfam" id="PF13243"/>
    </source>
</evidence>
<dbReference type="Pfam" id="PF13243">
    <property type="entry name" value="SQHop_cyclase_C"/>
    <property type="match status" value="1"/>
</dbReference>
<keyword evidence="1" id="KW-0732">Signal</keyword>
<dbReference type="InterPro" id="IPR051588">
    <property type="entry name" value="Cobalamin_Transport"/>
</dbReference>
<dbReference type="Gene3D" id="1.50.10.20">
    <property type="match status" value="1"/>
</dbReference>
<dbReference type="InterPro" id="IPR027954">
    <property type="entry name" value="Transcobalamin-like_C"/>
</dbReference>
<feature type="domain" description="Squalene cyclase C-terminal" evidence="2">
    <location>
        <begin position="132"/>
        <end position="270"/>
    </location>
</feature>
<evidence type="ECO:0000259" key="3">
    <source>
        <dbReference type="Pfam" id="PF14478"/>
    </source>
</evidence>
<name>A0A1G2R4S9_9BACT</name>
<dbReference type="PANTHER" id="PTHR10559:SF18">
    <property type="entry name" value="TRANSCOBALAMIN II"/>
    <property type="match status" value="1"/>
</dbReference>
<sequence>MNKQIRIYAQKGLSLTVAVSLLCFPLQIRADETSDALSKGILYLQSQANDATRTMAFSASGNDAGSVDYLKSFSASDAISYAKPILALTSAGKDPATFPAENFIEKLRSYADDTQLGNTEQLNDDMWGIFALASTGVSSTDSAIQKSKQYLLDNQNDDGGWGWSKSVSSDTNDTAFAVAALLESGVLLGDTAIQNAKNYLKSSQNDDGGFPYDPRSEFGTASDANSTAAVLQAINALGESASDWQKNGKTPIQQLLTLQDEDGGFWWQAEGSTEFNNKGATGDAVIALAGKWYPVKRLESSVENDGAAVSFRIEGKTAPVCKGLVIAKTALDVVKNSAEMCGFAYEIQTTGLGPYLVSVGGDLAEGEQGWLYRVNWNSPDAGASDYTLKDGDEVLWYYEKWDAKPLRLVISNPKEVYAPQEKVFGKVESFEGAGWNNAPEADVKAGGIPMKTGEDGLFELQFSQGGAYEARAEKAGFVRSAAVTLIVADVTSSSDLSVEIVRKEHETVEDETESEVRFTVSPAMLNFGKLEPGKSATQAVQIQNAGGKDVQVQASVQGDEVFYFLKLNDMIWSSFALDVQKSSGKQVEAKLSLPAEFGSFGAKQGKLIFWGTAK</sequence>
<reference evidence="4 5" key="1">
    <citation type="journal article" date="2016" name="Nat. Commun.">
        <title>Thousands of microbial genomes shed light on interconnected biogeochemical processes in an aquifer system.</title>
        <authorList>
            <person name="Anantharaman K."/>
            <person name="Brown C.T."/>
            <person name="Hug L.A."/>
            <person name="Sharon I."/>
            <person name="Castelle C.J."/>
            <person name="Probst A.J."/>
            <person name="Thomas B.C."/>
            <person name="Singh A."/>
            <person name="Wilkins M.J."/>
            <person name="Karaoz U."/>
            <person name="Brodie E.L."/>
            <person name="Williams K.H."/>
            <person name="Hubbard S.S."/>
            <person name="Banfield J.F."/>
        </authorList>
    </citation>
    <scope>NUCLEOTIDE SEQUENCE [LARGE SCALE GENOMIC DNA]</scope>
</reference>
<evidence type="ECO:0000313" key="5">
    <source>
        <dbReference type="Proteomes" id="UP000178092"/>
    </source>
</evidence>
<dbReference type="SUPFAM" id="SSF48239">
    <property type="entry name" value="Terpenoid cyclases/Protein prenyltransferases"/>
    <property type="match status" value="1"/>
</dbReference>
<dbReference type="PANTHER" id="PTHR10559">
    <property type="entry name" value="TRANSCOBALAMIN-1/GASTRIC INTRINSIC FACTOR"/>
    <property type="match status" value="1"/>
</dbReference>
<protein>
    <submittedName>
        <fullName evidence="4">Uncharacterized protein</fullName>
    </submittedName>
</protein>
<dbReference type="Gene3D" id="2.170.130.30">
    <property type="match status" value="1"/>
</dbReference>
<dbReference type="Proteomes" id="UP000178092">
    <property type="component" value="Unassembled WGS sequence"/>
</dbReference>
<dbReference type="CDD" id="cd00688">
    <property type="entry name" value="ISOPREN_C2_like"/>
    <property type="match status" value="1"/>
</dbReference>
<gene>
    <name evidence="4" type="ORF">A3C04_02960</name>
</gene>